<reference evidence="2" key="1">
    <citation type="journal article" date="2011" name="PLoS ONE">
        <title>Genome of a low-salinity ammonia-oxidizing archaeon determined by single-cell and metagenomic analysis.</title>
        <authorList>
            <person name="Blainey P.C."/>
            <person name="Mosier A.C."/>
            <person name="Potanina A."/>
            <person name="Francis C.A."/>
            <person name="Quake S.R."/>
        </authorList>
    </citation>
    <scope>NUCLEOTIDE SEQUENCE [LARGE SCALE GENOMIC DNA]</scope>
    <source>
        <strain evidence="2">SFB1</strain>
    </source>
</reference>
<gene>
    <name evidence="2" type="ORF">Nlim_1817</name>
</gene>
<dbReference type="Proteomes" id="UP000004348">
    <property type="component" value="Chromosome"/>
</dbReference>
<proteinExistence type="predicted"/>
<name>F3KMR6_9ARCH</name>
<sequence>MDVQCLWRFILMTQQRRFQDEILKIESERTIQMMESELEYHRKMSMIFESSLVSEQEHLSRIVRRQQATSQMRNNMRNTFRHSRGDDSQ</sequence>
<evidence type="ECO:0000313" key="2">
    <source>
        <dbReference type="EMBL" id="EGG41358.1"/>
    </source>
</evidence>
<feature type="region of interest" description="Disordered" evidence="1">
    <location>
        <begin position="66"/>
        <end position="89"/>
    </location>
</feature>
<protein>
    <submittedName>
        <fullName evidence="2">Uncharacterized protein</fullName>
    </submittedName>
</protein>
<evidence type="ECO:0000256" key="1">
    <source>
        <dbReference type="SAM" id="MobiDB-lite"/>
    </source>
</evidence>
<dbReference type="STRING" id="886738.Nlim_1817"/>
<dbReference type="AlphaFoldDB" id="F3KMR6"/>
<dbReference type="HOGENOM" id="CLU_2447529_0_0_2"/>
<comment type="caution">
    <text evidence="2">The sequence shown here is derived from an EMBL/GenBank/DDBJ whole genome shotgun (WGS) entry which is preliminary data.</text>
</comment>
<organism evidence="2">
    <name type="scientific">Candidatus Nitrosarchaeum limnium SFB1</name>
    <dbReference type="NCBI Taxonomy" id="886738"/>
    <lineage>
        <taxon>Archaea</taxon>
        <taxon>Nitrososphaerota</taxon>
        <taxon>Nitrososphaeria</taxon>
        <taxon>Nitrosopumilales</taxon>
        <taxon>Nitrosopumilaceae</taxon>
        <taxon>Nitrosarchaeum</taxon>
    </lineage>
</organism>
<dbReference type="EMBL" id="AEGP01000065">
    <property type="protein sequence ID" value="EGG41358.1"/>
    <property type="molecule type" value="Genomic_DNA"/>
</dbReference>
<feature type="compositionally biased region" description="Polar residues" evidence="1">
    <location>
        <begin position="66"/>
        <end position="78"/>
    </location>
</feature>
<accession>F3KMR6</accession>